<evidence type="ECO:0000313" key="2">
    <source>
        <dbReference type="Proteomes" id="UP001276659"/>
    </source>
</evidence>
<organism evidence="1 2">
    <name type="scientific">Lepraria neglecta</name>
    <dbReference type="NCBI Taxonomy" id="209136"/>
    <lineage>
        <taxon>Eukaryota</taxon>
        <taxon>Fungi</taxon>
        <taxon>Dikarya</taxon>
        <taxon>Ascomycota</taxon>
        <taxon>Pezizomycotina</taxon>
        <taxon>Lecanoromycetes</taxon>
        <taxon>OSLEUM clade</taxon>
        <taxon>Lecanoromycetidae</taxon>
        <taxon>Lecanorales</taxon>
        <taxon>Lecanorineae</taxon>
        <taxon>Stereocaulaceae</taxon>
        <taxon>Lepraria</taxon>
    </lineage>
</organism>
<sequence length="165" mass="18703">MGRPILSNIPYNLDEVALASLVPNLKNPNQDALLTSQTLHKGVDFSIRNATNFHGNLASTDAKWLGLHLSRLILLLGQHAPDDSFHLGASEGRVYELKQPKARFRNLCGDLESRVRKWMQESIEDNQDSYLIFGSIPSWMVIKQSEKCSPEETFDIRINDLAEWL</sequence>
<name>A0AAE0DEQ6_9LECA</name>
<keyword evidence="2" id="KW-1185">Reference proteome</keyword>
<gene>
    <name evidence="1" type="ORF">OEA41_009814</name>
</gene>
<proteinExistence type="predicted"/>
<comment type="caution">
    <text evidence="1">The sequence shown here is derived from an EMBL/GenBank/DDBJ whole genome shotgun (WGS) entry which is preliminary data.</text>
</comment>
<dbReference type="AlphaFoldDB" id="A0AAE0DEQ6"/>
<dbReference type="Proteomes" id="UP001276659">
    <property type="component" value="Unassembled WGS sequence"/>
</dbReference>
<evidence type="ECO:0000313" key="1">
    <source>
        <dbReference type="EMBL" id="KAK3166689.1"/>
    </source>
</evidence>
<reference evidence="1" key="1">
    <citation type="submission" date="2022-11" db="EMBL/GenBank/DDBJ databases">
        <title>Chromosomal genome sequence assembly and mating type (MAT) locus characterization of the leprose asexual lichenized fungus Lepraria neglecta (Nyl.) Erichsen.</title>
        <authorList>
            <person name="Allen J.L."/>
            <person name="Pfeffer B."/>
        </authorList>
    </citation>
    <scope>NUCLEOTIDE SEQUENCE</scope>
    <source>
        <strain evidence="1">Allen 5258</strain>
    </source>
</reference>
<protein>
    <submittedName>
        <fullName evidence="1">Uncharacterized protein</fullName>
    </submittedName>
</protein>
<accession>A0AAE0DEQ6</accession>
<dbReference type="EMBL" id="JASNWA010000011">
    <property type="protein sequence ID" value="KAK3166689.1"/>
    <property type="molecule type" value="Genomic_DNA"/>
</dbReference>